<evidence type="ECO:0000256" key="3">
    <source>
        <dbReference type="ARBA" id="ARBA00012640"/>
    </source>
</evidence>
<keyword evidence="4" id="KW-0028">Amino-acid biosynthesis</keyword>
<evidence type="ECO:0000256" key="8">
    <source>
        <dbReference type="ARBA" id="ARBA00023299"/>
    </source>
</evidence>
<accession>A0ABD5ZUP0</accession>
<gene>
    <name evidence="9" type="ORF">ACFQKE_02585</name>
</gene>
<name>A0ABD5ZUP0_9EURY</name>
<dbReference type="AlphaFoldDB" id="A0ABD5ZUP0"/>
<dbReference type="InterPro" id="IPR023214">
    <property type="entry name" value="HAD_sf"/>
</dbReference>
<dbReference type="GO" id="GO:0016787">
    <property type="term" value="F:hydrolase activity"/>
    <property type="evidence" value="ECO:0007669"/>
    <property type="project" value="UniProtKB-KW"/>
</dbReference>
<dbReference type="InterPro" id="IPR050582">
    <property type="entry name" value="HAD-like_SerB"/>
</dbReference>
<evidence type="ECO:0000256" key="7">
    <source>
        <dbReference type="ARBA" id="ARBA00022842"/>
    </source>
</evidence>
<evidence type="ECO:0000256" key="5">
    <source>
        <dbReference type="ARBA" id="ARBA00022723"/>
    </source>
</evidence>
<dbReference type="GO" id="GO:0006564">
    <property type="term" value="P:L-serine biosynthetic process"/>
    <property type="evidence" value="ECO:0007669"/>
    <property type="project" value="UniProtKB-KW"/>
</dbReference>
<keyword evidence="8" id="KW-0718">Serine biosynthesis</keyword>
<keyword evidence="7" id="KW-0460">Magnesium</keyword>
<comment type="cofactor">
    <cofactor evidence="1">
        <name>Mg(2+)</name>
        <dbReference type="ChEBI" id="CHEBI:18420"/>
    </cofactor>
</comment>
<keyword evidence="6 9" id="KW-0378">Hydrolase</keyword>
<dbReference type="GO" id="GO:0046872">
    <property type="term" value="F:metal ion binding"/>
    <property type="evidence" value="ECO:0007669"/>
    <property type="project" value="UniProtKB-KW"/>
</dbReference>
<evidence type="ECO:0000313" key="10">
    <source>
        <dbReference type="Proteomes" id="UP001596434"/>
    </source>
</evidence>
<evidence type="ECO:0000256" key="4">
    <source>
        <dbReference type="ARBA" id="ARBA00022605"/>
    </source>
</evidence>
<dbReference type="EC" id="3.1.3.3" evidence="3"/>
<dbReference type="Pfam" id="PF12710">
    <property type="entry name" value="HAD"/>
    <property type="match status" value="1"/>
</dbReference>
<keyword evidence="10" id="KW-1185">Reference proteome</keyword>
<dbReference type="Proteomes" id="UP001596434">
    <property type="component" value="Unassembled WGS sequence"/>
</dbReference>
<dbReference type="InterPro" id="IPR036412">
    <property type="entry name" value="HAD-like_sf"/>
</dbReference>
<comment type="pathway">
    <text evidence="2">Amino-acid biosynthesis; L-serine biosynthesis; L-serine from 3-phospho-D-glycerate: step 3/3.</text>
</comment>
<evidence type="ECO:0000256" key="6">
    <source>
        <dbReference type="ARBA" id="ARBA00022801"/>
    </source>
</evidence>
<protein>
    <recommendedName>
        <fullName evidence="3">phosphoserine phosphatase</fullName>
        <ecNumber evidence="3">3.1.3.3</ecNumber>
    </recommendedName>
</protein>
<dbReference type="RefSeq" id="WP_379702412.1">
    <property type="nucleotide sequence ID" value="NZ_JBHTAT010000001.1"/>
</dbReference>
<dbReference type="PANTHER" id="PTHR43344">
    <property type="entry name" value="PHOSPHOSERINE PHOSPHATASE"/>
    <property type="match status" value="1"/>
</dbReference>
<dbReference type="NCBIfam" id="TIGR01488">
    <property type="entry name" value="HAD-SF-IB"/>
    <property type="match status" value="1"/>
</dbReference>
<dbReference type="PANTHER" id="PTHR43344:SF2">
    <property type="entry name" value="PHOSPHOSERINE PHOSPHATASE"/>
    <property type="match status" value="1"/>
</dbReference>
<keyword evidence="5" id="KW-0479">Metal-binding</keyword>
<reference evidence="9 10" key="1">
    <citation type="journal article" date="2019" name="Int. J. Syst. Evol. Microbiol.">
        <title>The Global Catalogue of Microorganisms (GCM) 10K type strain sequencing project: providing services to taxonomists for standard genome sequencing and annotation.</title>
        <authorList>
            <consortium name="The Broad Institute Genomics Platform"/>
            <consortium name="The Broad Institute Genome Sequencing Center for Infectious Disease"/>
            <person name="Wu L."/>
            <person name="Ma J."/>
        </authorList>
    </citation>
    <scope>NUCLEOTIDE SEQUENCE [LARGE SCALE GENOMIC DNA]</scope>
    <source>
        <strain evidence="9 10">GX21</strain>
    </source>
</reference>
<dbReference type="EMBL" id="JBHTAT010000001">
    <property type="protein sequence ID" value="MFC7254207.1"/>
    <property type="molecule type" value="Genomic_DNA"/>
</dbReference>
<proteinExistence type="predicted"/>
<comment type="caution">
    <text evidence="9">The sequence shown here is derived from an EMBL/GenBank/DDBJ whole genome shotgun (WGS) entry which is preliminary data.</text>
</comment>
<evidence type="ECO:0000313" key="9">
    <source>
        <dbReference type="EMBL" id="MFC7254207.1"/>
    </source>
</evidence>
<dbReference type="GeneID" id="96952502"/>
<dbReference type="SUPFAM" id="SSF56784">
    <property type="entry name" value="HAD-like"/>
    <property type="match status" value="1"/>
</dbReference>
<organism evidence="9 10">
    <name type="scientific">Haloplanus litoreus</name>
    <dbReference type="NCBI Taxonomy" id="767515"/>
    <lineage>
        <taxon>Archaea</taxon>
        <taxon>Methanobacteriati</taxon>
        <taxon>Methanobacteriota</taxon>
        <taxon>Stenosarchaea group</taxon>
        <taxon>Halobacteria</taxon>
        <taxon>Halobacteriales</taxon>
        <taxon>Haloferacaceae</taxon>
        <taxon>Haloplanus</taxon>
    </lineage>
</organism>
<sequence length="215" mass="22744">MTLVAFDFDGTLTGSDLTVLLGREYGVATEMQGLAERSRRGEVDFADTLRGRARLLEGMPEARVDAAFARCKLHHGAADMIADLRRSGVQVAIVTGTFDRGVEAALDRAGVAVDHVVANRLVLARGAVTGEVEGPLLDTGKDGALEELALTEGIALGKTIAVGDGAMDLPMLQVAGTAIGYDPEPIVEDHCDVVVTSIRSLRLYFEQHGIVETEG</sequence>
<dbReference type="Gene3D" id="3.40.50.1000">
    <property type="entry name" value="HAD superfamily/HAD-like"/>
    <property type="match status" value="1"/>
</dbReference>
<evidence type="ECO:0000256" key="2">
    <source>
        <dbReference type="ARBA" id="ARBA00005135"/>
    </source>
</evidence>
<evidence type="ECO:0000256" key="1">
    <source>
        <dbReference type="ARBA" id="ARBA00001946"/>
    </source>
</evidence>